<sequence>MCSSTSSSDDEDSQARLFRAKTEKLFSGKVLHRMVSNLKLGPVTVSTFSSCFSLGKTNRIMRESTSKGLMRAEERGAHNKDKVIHRRLETVNGRSLCTNAQRTELKTHKRIVLSSSEDDEDAVPLLHNNGGKVERKDQKQGKMDNTLWSKSAKLHTSASENSEIGSVKEYGSYGVFNKRQLESEANGEGAPISSSIKKETSDSMSVNGKSEGSMIGKDEDPWSGFKYVRRECDGFQKGYKVVKVSVVTKHPITNDIVGIVVFAHPDGEEFAQYIPLREIHENAPAVRCNS</sequence>
<protein>
    <submittedName>
        <fullName evidence="2">Uncharacterized protein</fullName>
    </submittedName>
</protein>
<dbReference type="Proteomes" id="UP000270094">
    <property type="component" value="Unassembled WGS sequence"/>
</dbReference>
<dbReference type="EMBL" id="UYYB01099257">
    <property type="protein sequence ID" value="VDM77454.1"/>
    <property type="molecule type" value="Genomic_DNA"/>
</dbReference>
<dbReference type="AlphaFoldDB" id="A0A3P7JGV4"/>
<feature type="compositionally biased region" description="Basic and acidic residues" evidence="1">
    <location>
        <begin position="132"/>
        <end position="142"/>
    </location>
</feature>
<proteinExistence type="predicted"/>
<reference evidence="2 3" key="1">
    <citation type="submission" date="2018-11" db="EMBL/GenBank/DDBJ databases">
        <authorList>
            <consortium name="Pathogen Informatics"/>
        </authorList>
    </citation>
    <scope>NUCLEOTIDE SEQUENCE [LARGE SCALE GENOMIC DNA]</scope>
</reference>
<gene>
    <name evidence="2" type="ORF">SVUK_LOCUS12452</name>
</gene>
<evidence type="ECO:0000313" key="2">
    <source>
        <dbReference type="EMBL" id="VDM77454.1"/>
    </source>
</evidence>
<feature type="region of interest" description="Disordered" evidence="1">
    <location>
        <begin position="121"/>
        <end position="142"/>
    </location>
</feature>
<evidence type="ECO:0000256" key="1">
    <source>
        <dbReference type="SAM" id="MobiDB-lite"/>
    </source>
</evidence>
<dbReference type="OrthoDB" id="5874613at2759"/>
<accession>A0A3P7JGV4</accession>
<keyword evidence="3" id="KW-1185">Reference proteome</keyword>
<organism evidence="2 3">
    <name type="scientific">Strongylus vulgaris</name>
    <name type="common">Blood worm</name>
    <dbReference type="NCBI Taxonomy" id="40348"/>
    <lineage>
        <taxon>Eukaryota</taxon>
        <taxon>Metazoa</taxon>
        <taxon>Ecdysozoa</taxon>
        <taxon>Nematoda</taxon>
        <taxon>Chromadorea</taxon>
        <taxon>Rhabditida</taxon>
        <taxon>Rhabditina</taxon>
        <taxon>Rhabditomorpha</taxon>
        <taxon>Strongyloidea</taxon>
        <taxon>Strongylidae</taxon>
        <taxon>Strongylus</taxon>
    </lineage>
</organism>
<evidence type="ECO:0000313" key="3">
    <source>
        <dbReference type="Proteomes" id="UP000270094"/>
    </source>
</evidence>
<name>A0A3P7JGV4_STRVU</name>
<feature type="region of interest" description="Disordered" evidence="1">
    <location>
        <begin position="183"/>
        <end position="215"/>
    </location>
</feature>